<name>A0ABD1MEN6_9FABA</name>
<evidence type="ECO:0000313" key="2">
    <source>
        <dbReference type="Proteomes" id="UP001603857"/>
    </source>
</evidence>
<dbReference type="AlphaFoldDB" id="A0ABD1MEN6"/>
<keyword evidence="2" id="KW-1185">Reference proteome</keyword>
<gene>
    <name evidence="1" type="ORF">Fmac_015487</name>
</gene>
<accession>A0ABD1MEN6</accession>
<reference evidence="1 2" key="1">
    <citation type="submission" date="2024-08" db="EMBL/GenBank/DDBJ databases">
        <title>Insights into the chromosomal genome structure of Flemingia macrophylla.</title>
        <authorList>
            <person name="Ding Y."/>
            <person name="Zhao Y."/>
            <person name="Bi W."/>
            <person name="Wu M."/>
            <person name="Zhao G."/>
            <person name="Gong Y."/>
            <person name="Li W."/>
            <person name="Zhang P."/>
        </authorList>
    </citation>
    <scope>NUCLEOTIDE SEQUENCE [LARGE SCALE GENOMIC DNA]</scope>
    <source>
        <strain evidence="1">DYQJB</strain>
        <tissue evidence="1">Leaf</tissue>
    </source>
</reference>
<dbReference type="EMBL" id="JBGMDY010000005">
    <property type="protein sequence ID" value="KAL2334274.1"/>
    <property type="molecule type" value="Genomic_DNA"/>
</dbReference>
<sequence length="57" mass="6298">MRHMFASSLASSSDEVEHISSQVVIMAFFLFGKNTGFLFSFSASGHSDLKCPGFLHR</sequence>
<organism evidence="1 2">
    <name type="scientific">Flemingia macrophylla</name>
    <dbReference type="NCBI Taxonomy" id="520843"/>
    <lineage>
        <taxon>Eukaryota</taxon>
        <taxon>Viridiplantae</taxon>
        <taxon>Streptophyta</taxon>
        <taxon>Embryophyta</taxon>
        <taxon>Tracheophyta</taxon>
        <taxon>Spermatophyta</taxon>
        <taxon>Magnoliopsida</taxon>
        <taxon>eudicotyledons</taxon>
        <taxon>Gunneridae</taxon>
        <taxon>Pentapetalae</taxon>
        <taxon>rosids</taxon>
        <taxon>fabids</taxon>
        <taxon>Fabales</taxon>
        <taxon>Fabaceae</taxon>
        <taxon>Papilionoideae</taxon>
        <taxon>50 kb inversion clade</taxon>
        <taxon>NPAAA clade</taxon>
        <taxon>indigoferoid/millettioid clade</taxon>
        <taxon>Phaseoleae</taxon>
        <taxon>Flemingia</taxon>
    </lineage>
</organism>
<evidence type="ECO:0000313" key="1">
    <source>
        <dbReference type="EMBL" id="KAL2334274.1"/>
    </source>
</evidence>
<proteinExistence type="predicted"/>
<protein>
    <submittedName>
        <fullName evidence="1">Uncharacterized protein</fullName>
    </submittedName>
</protein>
<comment type="caution">
    <text evidence="1">The sequence shown here is derived from an EMBL/GenBank/DDBJ whole genome shotgun (WGS) entry which is preliminary data.</text>
</comment>
<dbReference type="Proteomes" id="UP001603857">
    <property type="component" value="Unassembled WGS sequence"/>
</dbReference>